<reference evidence="2 3" key="1">
    <citation type="submission" date="2016-10" db="EMBL/GenBank/DDBJ databases">
        <title>Paenibacillus species isolates.</title>
        <authorList>
            <person name="Beno S.M."/>
        </authorList>
    </citation>
    <scope>NUCLEOTIDE SEQUENCE [LARGE SCALE GENOMIC DNA]</scope>
    <source>
        <strain evidence="2 3">FSL H7-0744</strain>
    </source>
</reference>
<name>A0ABX3H9F2_PAEBO</name>
<evidence type="ECO:0000256" key="1">
    <source>
        <dbReference type="SAM" id="MobiDB-lite"/>
    </source>
</evidence>
<dbReference type="InterPro" id="IPR050275">
    <property type="entry name" value="PGM_Phosphatase"/>
</dbReference>
<dbReference type="Pfam" id="PF00300">
    <property type="entry name" value="His_Phos_1"/>
    <property type="match status" value="1"/>
</dbReference>
<dbReference type="Proteomes" id="UP000187412">
    <property type="component" value="Unassembled WGS sequence"/>
</dbReference>
<dbReference type="InterPro" id="IPR013078">
    <property type="entry name" value="His_Pase_superF_clade-1"/>
</dbReference>
<comment type="caution">
    <text evidence="2">The sequence shown here is derived from an EMBL/GenBank/DDBJ whole genome shotgun (WGS) entry which is preliminary data.</text>
</comment>
<accession>A0ABX3H9F2</accession>
<dbReference type="CDD" id="cd07067">
    <property type="entry name" value="HP_PGM_like"/>
    <property type="match status" value="1"/>
</dbReference>
<evidence type="ECO:0000313" key="3">
    <source>
        <dbReference type="Proteomes" id="UP000187412"/>
    </source>
</evidence>
<gene>
    <name evidence="2" type="ORF">BSK56_14980</name>
</gene>
<organism evidence="2 3">
    <name type="scientific">Paenibacillus borealis</name>
    <dbReference type="NCBI Taxonomy" id="160799"/>
    <lineage>
        <taxon>Bacteria</taxon>
        <taxon>Bacillati</taxon>
        <taxon>Bacillota</taxon>
        <taxon>Bacilli</taxon>
        <taxon>Bacillales</taxon>
        <taxon>Paenibacillaceae</taxon>
        <taxon>Paenibacillus</taxon>
    </lineage>
</organism>
<sequence>MSTFIYMVRHGESPKTGGDERERGLSPKGEADARQVTARLRSEGIHAFYSSPYVRAVQTIADLAEELGQEIVPDEALKEKIWMEGNRPLPEDELYPALRKMYADADFALPGGESNNECQARAVQVLKDILRKHPGENIVIGTHGLVMALMMGYFSADYGLEFLMQTKKPDIYRMEFTGEKLSGVERIPL</sequence>
<dbReference type="Gene3D" id="3.40.50.1240">
    <property type="entry name" value="Phosphoglycerate mutase-like"/>
    <property type="match status" value="1"/>
</dbReference>
<dbReference type="RefSeq" id="WP_076111264.1">
    <property type="nucleotide sequence ID" value="NZ_MPTB01000017.1"/>
</dbReference>
<dbReference type="EMBL" id="MPTB01000017">
    <property type="protein sequence ID" value="OMD47117.1"/>
    <property type="molecule type" value="Genomic_DNA"/>
</dbReference>
<dbReference type="PANTHER" id="PTHR48100:SF59">
    <property type="entry name" value="ADENOSYLCOBALAMIN_ALPHA-RIBAZOLE PHOSPHATASE"/>
    <property type="match status" value="1"/>
</dbReference>
<dbReference type="PANTHER" id="PTHR48100">
    <property type="entry name" value="BROAD-SPECIFICITY PHOSPHATASE YOR283W-RELATED"/>
    <property type="match status" value="1"/>
</dbReference>
<protein>
    <submittedName>
        <fullName evidence="2">Histidine phosphatase family protein</fullName>
    </submittedName>
</protein>
<proteinExistence type="predicted"/>
<evidence type="ECO:0000313" key="2">
    <source>
        <dbReference type="EMBL" id="OMD47117.1"/>
    </source>
</evidence>
<dbReference type="InterPro" id="IPR029033">
    <property type="entry name" value="His_PPase_superfam"/>
</dbReference>
<feature type="region of interest" description="Disordered" evidence="1">
    <location>
        <begin position="9"/>
        <end position="33"/>
    </location>
</feature>
<dbReference type="SUPFAM" id="SSF53254">
    <property type="entry name" value="Phosphoglycerate mutase-like"/>
    <property type="match status" value="1"/>
</dbReference>
<keyword evidence="3" id="KW-1185">Reference proteome</keyword>
<dbReference type="SMART" id="SM00855">
    <property type="entry name" value="PGAM"/>
    <property type="match status" value="1"/>
</dbReference>